<dbReference type="InterPro" id="IPR011251">
    <property type="entry name" value="Luciferase-like_dom"/>
</dbReference>
<dbReference type="GO" id="GO:0046306">
    <property type="term" value="P:alkanesulfonate catabolic process"/>
    <property type="evidence" value="ECO:0007669"/>
    <property type="project" value="TreeGrafter"/>
</dbReference>
<dbReference type="EMBL" id="FRCZ01000007">
    <property type="protein sequence ID" value="SHN30988.1"/>
    <property type="molecule type" value="Genomic_DNA"/>
</dbReference>
<dbReference type="InterPro" id="IPR050172">
    <property type="entry name" value="SsuD_RutA_monooxygenase"/>
</dbReference>
<evidence type="ECO:0000256" key="1">
    <source>
        <dbReference type="ARBA" id="ARBA00022630"/>
    </source>
</evidence>
<evidence type="ECO:0000256" key="4">
    <source>
        <dbReference type="ARBA" id="ARBA00023033"/>
    </source>
</evidence>
<dbReference type="PANTHER" id="PTHR42847:SF4">
    <property type="entry name" value="ALKANESULFONATE MONOOXYGENASE-RELATED"/>
    <property type="match status" value="1"/>
</dbReference>
<name>A0A1M7QIQ7_9BACI</name>
<protein>
    <submittedName>
        <fullName evidence="6">FMNH2-dependent dimethyl sulfone monooxygenase</fullName>
    </submittedName>
</protein>
<dbReference type="AlphaFoldDB" id="A0A1M7QIQ7"/>
<keyword evidence="7" id="KW-1185">Reference proteome</keyword>
<dbReference type="Pfam" id="PF00296">
    <property type="entry name" value="Bac_luciferase"/>
    <property type="match status" value="1"/>
</dbReference>
<gene>
    <name evidence="6" type="ORF">SAMN05216179_3225</name>
</gene>
<sequence>MSDLLFAFWVPNVSGGLVVSKLPQRTDWSFDANKRYAQIAEEVGFDYGLLQTRFFASYGADKQLEAIMLATALGAVTKNLKVIAAVLPGLWHPAVYAKMLSTLDHVTNGRAAVNVVSGWLKDEFTSYGEEWIDHDKRYKRSEEFIRVLRAMFTEDEANFEGDYYSIDHAPMKPKPEKNIPIFQGGNSQAAKEMASRVSDFYFMNGNTLDGFEKQINTVKELAKKEGREVKFAVNGFAIVRDTEEEAVQLLRDIVSNADDDAVKGFQKAVKEAGQSTKEKEGMWANSSKEDLVQYNDGFKTGLIGTAEQVADRIIELKKIGVDLVLTGHFHYEEDLRRFGEEVIPLVKKKEKELKEAGVLS</sequence>
<keyword evidence="4 6" id="KW-0503">Monooxygenase</keyword>
<keyword evidence="3" id="KW-0560">Oxidoreductase</keyword>
<reference evidence="6 7" key="1">
    <citation type="submission" date="2016-11" db="EMBL/GenBank/DDBJ databases">
        <authorList>
            <person name="Jaros S."/>
            <person name="Januszkiewicz K."/>
            <person name="Wedrychowicz H."/>
        </authorList>
    </citation>
    <scope>NUCLEOTIDE SEQUENCE [LARGE SCALE GENOMIC DNA]</scope>
    <source>
        <strain evidence="6 7">CGMCC 1.10681</strain>
    </source>
</reference>
<dbReference type="RefSeq" id="WP_073202860.1">
    <property type="nucleotide sequence ID" value="NZ_FRCZ01000007.1"/>
</dbReference>
<dbReference type="Gene3D" id="3.20.20.30">
    <property type="entry name" value="Luciferase-like domain"/>
    <property type="match status" value="1"/>
</dbReference>
<evidence type="ECO:0000256" key="2">
    <source>
        <dbReference type="ARBA" id="ARBA00022643"/>
    </source>
</evidence>
<accession>A0A1M7QIQ7</accession>
<evidence type="ECO:0000313" key="6">
    <source>
        <dbReference type="EMBL" id="SHN30988.1"/>
    </source>
</evidence>
<keyword evidence="1" id="KW-0285">Flavoprotein</keyword>
<evidence type="ECO:0000256" key="3">
    <source>
        <dbReference type="ARBA" id="ARBA00023002"/>
    </source>
</evidence>
<dbReference type="STRING" id="1027249.SAMN05216179_3225"/>
<dbReference type="NCBIfam" id="TIGR04021">
    <property type="entry name" value="LLM_DMSO2_sfnG"/>
    <property type="match status" value="1"/>
</dbReference>
<dbReference type="CDD" id="cd01094">
    <property type="entry name" value="Alkanesulfonate_monoxygenase"/>
    <property type="match status" value="1"/>
</dbReference>
<evidence type="ECO:0000313" key="7">
    <source>
        <dbReference type="Proteomes" id="UP000184184"/>
    </source>
</evidence>
<proteinExistence type="predicted"/>
<dbReference type="PANTHER" id="PTHR42847">
    <property type="entry name" value="ALKANESULFONATE MONOOXYGENASE"/>
    <property type="match status" value="1"/>
</dbReference>
<dbReference type="Proteomes" id="UP000184184">
    <property type="component" value="Unassembled WGS sequence"/>
</dbReference>
<dbReference type="OrthoDB" id="9814695at2"/>
<feature type="domain" description="Luciferase-like" evidence="5">
    <location>
        <begin position="28"/>
        <end position="322"/>
    </location>
</feature>
<dbReference type="InterPro" id="IPR024014">
    <property type="entry name" value="DMSO2_SphG"/>
</dbReference>
<evidence type="ECO:0000259" key="5">
    <source>
        <dbReference type="Pfam" id="PF00296"/>
    </source>
</evidence>
<dbReference type="InterPro" id="IPR036661">
    <property type="entry name" value="Luciferase-like_sf"/>
</dbReference>
<dbReference type="GO" id="GO:0008726">
    <property type="term" value="F:alkanesulfonate monooxygenase activity"/>
    <property type="evidence" value="ECO:0007669"/>
    <property type="project" value="TreeGrafter"/>
</dbReference>
<dbReference type="SUPFAM" id="SSF51679">
    <property type="entry name" value="Bacterial luciferase-like"/>
    <property type="match status" value="1"/>
</dbReference>
<organism evidence="6 7">
    <name type="scientific">Gracilibacillus kekensis</name>
    <dbReference type="NCBI Taxonomy" id="1027249"/>
    <lineage>
        <taxon>Bacteria</taxon>
        <taxon>Bacillati</taxon>
        <taxon>Bacillota</taxon>
        <taxon>Bacilli</taxon>
        <taxon>Bacillales</taxon>
        <taxon>Bacillaceae</taxon>
        <taxon>Gracilibacillus</taxon>
    </lineage>
</organism>
<keyword evidence="2" id="KW-0288">FMN</keyword>